<evidence type="ECO:0000313" key="1">
    <source>
        <dbReference type="EMBL" id="MBF9150884.1"/>
    </source>
</evidence>
<sequence length="147" mass="15625">MDRRSFIGTASVGIAFGSSPLTGAPTLAAVPEEGGRDAAIIDAWNRRVAAHAMISGGEVDGRDAALAPYWAIVDECDKLIHTTQATTPKGVAVQIWTALHNSSAYVRDEEQAILRMDLEYLTAHAGSFDWDARSLVAALRSLQAMGA</sequence>
<keyword evidence="2" id="KW-1185">Reference proteome</keyword>
<organism evidence="1 2">
    <name type="scientific">Novosphingobium jiangmenense</name>
    <dbReference type="NCBI Taxonomy" id="2791981"/>
    <lineage>
        <taxon>Bacteria</taxon>
        <taxon>Pseudomonadati</taxon>
        <taxon>Pseudomonadota</taxon>
        <taxon>Alphaproteobacteria</taxon>
        <taxon>Sphingomonadales</taxon>
        <taxon>Sphingomonadaceae</taxon>
        <taxon>Novosphingobium</taxon>
    </lineage>
</organism>
<accession>A0ABS0HF38</accession>
<dbReference type="RefSeq" id="WP_196275220.1">
    <property type="nucleotide sequence ID" value="NZ_JADQDC010000004.1"/>
</dbReference>
<protein>
    <submittedName>
        <fullName evidence="1">Uncharacterized protein</fullName>
    </submittedName>
</protein>
<evidence type="ECO:0000313" key="2">
    <source>
        <dbReference type="Proteomes" id="UP000600799"/>
    </source>
</evidence>
<comment type="caution">
    <text evidence="1">The sequence shown here is derived from an EMBL/GenBank/DDBJ whole genome shotgun (WGS) entry which is preliminary data.</text>
</comment>
<reference evidence="1 2" key="1">
    <citation type="submission" date="2020-11" db="EMBL/GenBank/DDBJ databases">
        <title>The genome sequence of Novosphingobium sp. 1Y9A.</title>
        <authorList>
            <person name="Liu Y."/>
        </authorList>
    </citation>
    <scope>NUCLEOTIDE SEQUENCE [LARGE SCALE GENOMIC DNA]</scope>
    <source>
        <strain evidence="1 2">1Y9A</strain>
    </source>
</reference>
<dbReference type="EMBL" id="JADQDC010000004">
    <property type="protein sequence ID" value="MBF9150884.1"/>
    <property type="molecule type" value="Genomic_DNA"/>
</dbReference>
<proteinExistence type="predicted"/>
<name>A0ABS0HF38_9SPHN</name>
<dbReference type="Proteomes" id="UP000600799">
    <property type="component" value="Unassembled WGS sequence"/>
</dbReference>
<gene>
    <name evidence="1" type="ORF">I2488_07700</name>
</gene>